<dbReference type="AlphaFoldDB" id="A0A6J4JMC4"/>
<feature type="compositionally biased region" description="Basic residues" evidence="1">
    <location>
        <begin position="1"/>
        <end position="16"/>
    </location>
</feature>
<feature type="region of interest" description="Disordered" evidence="1">
    <location>
        <begin position="1"/>
        <end position="50"/>
    </location>
</feature>
<accession>A0A6J4JMC4</accession>
<sequence length="119" mass="12340">APRRRQRGGQPGHRHPWPPDGCGRGAAQPRDRQADRGRREIPGCRGHDGALLAHRPWRLLLLGAGPCRQGPLLRRLGGGGGSADRLQRRAGAGGEAAPPPEAGAARGQAGEPGQGGPDL</sequence>
<feature type="compositionally biased region" description="Basic and acidic residues" evidence="1">
    <location>
        <begin position="29"/>
        <end position="48"/>
    </location>
</feature>
<feature type="non-terminal residue" evidence="2">
    <location>
        <position position="119"/>
    </location>
</feature>
<feature type="non-terminal residue" evidence="2">
    <location>
        <position position="1"/>
    </location>
</feature>
<evidence type="ECO:0000256" key="1">
    <source>
        <dbReference type="SAM" id="MobiDB-lite"/>
    </source>
</evidence>
<protein>
    <submittedName>
        <fullName evidence="2">Uncharacterized protein</fullName>
    </submittedName>
</protein>
<gene>
    <name evidence="2" type="ORF">AVDCRST_MAG27-4188</name>
</gene>
<organism evidence="2">
    <name type="scientific">uncultured Craurococcus sp</name>
    <dbReference type="NCBI Taxonomy" id="1135998"/>
    <lineage>
        <taxon>Bacteria</taxon>
        <taxon>Pseudomonadati</taxon>
        <taxon>Pseudomonadota</taxon>
        <taxon>Alphaproteobacteria</taxon>
        <taxon>Acetobacterales</taxon>
        <taxon>Acetobacteraceae</taxon>
        <taxon>Craurococcus</taxon>
        <taxon>environmental samples</taxon>
    </lineage>
</organism>
<evidence type="ECO:0000313" key="2">
    <source>
        <dbReference type="EMBL" id="CAA9282341.1"/>
    </source>
</evidence>
<dbReference type="EMBL" id="CADCTD010000170">
    <property type="protein sequence ID" value="CAA9282341.1"/>
    <property type="molecule type" value="Genomic_DNA"/>
</dbReference>
<proteinExistence type="predicted"/>
<name>A0A6J4JMC4_9PROT</name>
<reference evidence="2" key="1">
    <citation type="submission" date="2020-02" db="EMBL/GenBank/DDBJ databases">
        <authorList>
            <person name="Meier V. D."/>
        </authorList>
    </citation>
    <scope>NUCLEOTIDE SEQUENCE</scope>
    <source>
        <strain evidence="2">AVDCRST_MAG27</strain>
    </source>
</reference>
<feature type="compositionally biased region" description="Gly residues" evidence="1">
    <location>
        <begin position="110"/>
        <end position="119"/>
    </location>
</feature>
<feature type="region of interest" description="Disordered" evidence="1">
    <location>
        <begin position="68"/>
        <end position="119"/>
    </location>
</feature>